<name>A0A1X7J830_9BACL</name>
<feature type="transmembrane region" description="Helical" evidence="6">
    <location>
        <begin position="87"/>
        <end position="110"/>
    </location>
</feature>
<dbReference type="RefSeq" id="WP_244903301.1">
    <property type="nucleotide sequence ID" value="NZ_FXAZ01000001.1"/>
</dbReference>
<evidence type="ECO:0000256" key="3">
    <source>
        <dbReference type="ARBA" id="ARBA00022692"/>
    </source>
</evidence>
<evidence type="ECO:0000256" key="1">
    <source>
        <dbReference type="ARBA" id="ARBA00004651"/>
    </source>
</evidence>
<keyword evidence="5 6" id="KW-0472">Membrane</keyword>
<accession>A0A1X7J830</accession>
<keyword evidence="8" id="KW-1185">Reference proteome</keyword>
<dbReference type="PANTHER" id="PTHR33931:SF2">
    <property type="entry name" value="HOLIN-LIKE PROTEIN CIDA"/>
    <property type="match status" value="1"/>
</dbReference>
<dbReference type="InterPro" id="IPR005538">
    <property type="entry name" value="LrgA/CidA"/>
</dbReference>
<evidence type="ECO:0000256" key="2">
    <source>
        <dbReference type="ARBA" id="ARBA00022475"/>
    </source>
</evidence>
<evidence type="ECO:0000313" key="8">
    <source>
        <dbReference type="Proteomes" id="UP000193834"/>
    </source>
</evidence>
<keyword evidence="3 6" id="KW-0812">Transmembrane</keyword>
<sequence length="132" mass="14069">MKGIKGILGFAILVGFNFAGVWVHNTLHIPLPGNVLGLVLFLAALGLKIIRLEWVESAADLLLKHMLLFFIPYVVGIMAFFPVLGAHWVSIFAGIIGSTLAVLYVTGLVAKKMQGTVPTKPVSSSVGKEEAA</sequence>
<keyword evidence="4 6" id="KW-1133">Transmembrane helix</keyword>
<keyword evidence="2" id="KW-1003">Cell membrane</keyword>
<evidence type="ECO:0000256" key="5">
    <source>
        <dbReference type="ARBA" id="ARBA00023136"/>
    </source>
</evidence>
<evidence type="ECO:0000256" key="4">
    <source>
        <dbReference type="ARBA" id="ARBA00022989"/>
    </source>
</evidence>
<dbReference type="PANTHER" id="PTHR33931">
    <property type="entry name" value="HOLIN-LIKE PROTEIN CIDA-RELATED"/>
    <property type="match status" value="1"/>
</dbReference>
<feature type="transmembrane region" description="Helical" evidence="6">
    <location>
        <begin position="62"/>
        <end position="81"/>
    </location>
</feature>
<dbReference type="GO" id="GO:0005886">
    <property type="term" value="C:plasma membrane"/>
    <property type="evidence" value="ECO:0007669"/>
    <property type="project" value="UniProtKB-SubCell"/>
</dbReference>
<dbReference type="Pfam" id="PF03788">
    <property type="entry name" value="LrgA"/>
    <property type="match status" value="1"/>
</dbReference>
<reference evidence="7 8" key="1">
    <citation type="submission" date="2017-04" db="EMBL/GenBank/DDBJ databases">
        <authorList>
            <person name="Afonso C.L."/>
            <person name="Miller P.J."/>
            <person name="Scott M.A."/>
            <person name="Spackman E."/>
            <person name="Goraichik I."/>
            <person name="Dimitrov K.M."/>
            <person name="Suarez D.L."/>
            <person name="Swayne D.E."/>
        </authorList>
    </citation>
    <scope>NUCLEOTIDE SEQUENCE [LARGE SCALE GENOMIC DNA]</scope>
    <source>
        <strain evidence="7 8">11</strain>
    </source>
</reference>
<evidence type="ECO:0000313" key="7">
    <source>
        <dbReference type="EMBL" id="SMG23664.1"/>
    </source>
</evidence>
<protein>
    <submittedName>
        <fullName evidence="7">Holin-like protein</fullName>
    </submittedName>
</protein>
<gene>
    <name evidence="7" type="ORF">SAMN06295960_1329</name>
</gene>
<dbReference type="Proteomes" id="UP000193834">
    <property type="component" value="Unassembled WGS sequence"/>
</dbReference>
<comment type="subcellular location">
    <subcellularLocation>
        <location evidence="1">Cell membrane</location>
        <topology evidence="1">Multi-pass membrane protein</topology>
    </subcellularLocation>
</comment>
<evidence type="ECO:0000256" key="6">
    <source>
        <dbReference type="SAM" id="Phobius"/>
    </source>
</evidence>
<feature type="transmembrane region" description="Helical" evidence="6">
    <location>
        <begin position="31"/>
        <end position="50"/>
    </location>
</feature>
<dbReference type="STRING" id="1852522.SAMN06295960_1329"/>
<dbReference type="AlphaFoldDB" id="A0A1X7J830"/>
<proteinExistence type="predicted"/>
<organism evidence="7 8">
    <name type="scientific">Paenibacillus aquistagni</name>
    <dbReference type="NCBI Taxonomy" id="1852522"/>
    <lineage>
        <taxon>Bacteria</taxon>
        <taxon>Bacillati</taxon>
        <taxon>Bacillota</taxon>
        <taxon>Bacilli</taxon>
        <taxon>Bacillales</taxon>
        <taxon>Paenibacillaceae</taxon>
        <taxon>Paenibacillus</taxon>
    </lineage>
</organism>
<dbReference type="EMBL" id="FXAZ01000001">
    <property type="protein sequence ID" value="SMG23664.1"/>
    <property type="molecule type" value="Genomic_DNA"/>
</dbReference>
<feature type="transmembrane region" description="Helical" evidence="6">
    <location>
        <begin position="7"/>
        <end position="25"/>
    </location>
</feature>